<keyword evidence="2" id="KW-1185">Reference proteome</keyword>
<dbReference type="AlphaFoldDB" id="A0A0C3I1G7"/>
<sequence length="162" mass="18757">MWRSQTLRLLMPPMRDNISDAEKHLRSTTEESIARVADRQASEFLASSACYLIKSESKGSFTNRLKKMFSDAANLSFQLWTRRTQIRCFTLRDLKTLSFDAESPEFEPDSLVRWDDHEDHLKDRPVTVMVHPLLKAYGNDEAADYDQGRVWAKGAVWLDSKD</sequence>
<dbReference type="HOGENOM" id="CLU_1635893_0_0_1"/>
<dbReference type="InParanoid" id="A0A0C3I1G7"/>
<feature type="non-terminal residue" evidence="1">
    <location>
        <position position="1"/>
    </location>
</feature>
<dbReference type="Proteomes" id="UP000054321">
    <property type="component" value="Unassembled WGS sequence"/>
</dbReference>
<accession>A0A0C3I1G7</accession>
<reference evidence="2" key="2">
    <citation type="submission" date="2015-01" db="EMBL/GenBank/DDBJ databases">
        <title>Evolutionary Origins and Diversification of the Mycorrhizal Mutualists.</title>
        <authorList>
            <consortium name="DOE Joint Genome Institute"/>
            <consortium name="Mycorrhizal Genomics Consortium"/>
            <person name="Kohler A."/>
            <person name="Kuo A."/>
            <person name="Nagy L.G."/>
            <person name="Floudas D."/>
            <person name="Copeland A."/>
            <person name="Barry K.W."/>
            <person name="Cichocki N."/>
            <person name="Veneault-Fourrey C."/>
            <person name="LaButti K."/>
            <person name="Lindquist E.A."/>
            <person name="Lipzen A."/>
            <person name="Lundell T."/>
            <person name="Morin E."/>
            <person name="Murat C."/>
            <person name="Riley R."/>
            <person name="Ohm R."/>
            <person name="Sun H."/>
            <person name="Tunlid A."/>
            <person name="Henrissat B."/>
            <person name="Grigoriev I.V."/>
            <person name="Hibbett D.S."/>
            <person name="Martin F."/>
        </authorList>
    </citation>
    <scope>NUCLEOTIDE SEQUENCE [LARGE SCALE GENOMIC DNA]</scope>
    <source>
        <strain evidence="2">Zn</strain>
    </source>
</reference>
<gene>
    <name evidence="1" type="ORF">OIDMADRAFT_16793</name>
</gene>
<evidence type="ECO:0000313" key="1">
    <source>
        <dbReference type="EMBL" id="KIN08930.1"/>
    </source>
</evidence>
<proteinExistence type="predicted"/>
<organism evidence="1 2">
    <name type="scientific">Oidiodendron maius (strain Zn)</name>
    <dbReference type="NCBI Taxonomy" id="913774"/>
    <lineage>
        <taxon>Eukaryota</taxon>
        <taxon>Fungi</taxon>
        <taxon>Dikarya</taxon>
        <taxon>Ascomycota</taxon>
        <taxon>Pezizomycotina</taxon>
        <taxon>Leotiomycetes</taxon>
        <taxon>Leotiomycetes incertae sedis</taxon>
        <taxon>Myxotrichaceae</taxon>
        <taxon>Oidiodendron</taxon>
    </lineage>
</organism>
<reference evidence="1 2" key="1">
    <citation type="submission" date="2014-04" db="EMBL/GenBank/DDBJ databases">
        <authorList>
            <consortium name="DOE Joint Genome Institute"/>
            <person name="Kuo A."/>
            <person name="Martino E."/>
            <person name="Perotto S."/>
            <person name="Kohler A."/>
            <person name="Nagy L.G."/>
            <person name="Floudas D."/>
            <person name="Copeland A."/>
            <person name="Barry K.W."/>
            <person name="Cichocki N."/>
            <person name="Veneault-Fourrey C."/>
            <person name="LaButti K."/>
            <person name="Lindquist E.A."/>
            <person name="Lipzen A."/>
            <person name="Lundell T."/>
            <person name="Morin E."/>
            <person name="Murat C."/>
            <person name="Sun H."/>
            <person name="Tunlid A."/>
            <person name="Henrissat B."/>
            <person name="Grigoriev I.V."/>
            <person name="Hibbett D.S."/>
            <person name="Martin F."/>
            <person name="Nordberg H.P."/>
            <person name="Cantor M.N."/>
            <person name="Hua S.X."/>
        </authorList>
    </citation>
    <scope>NUCLEOTIDE SEQUENCE [LARGE SCALE GENOMIC DNA]</scope>
    <source>
        <strain evidence="1 2">Zn</strain>
    </source>
</reference>
<protein>
    <submittedName>
        <fullName evidence="1">Uncharacterized protein</fullName>
    </submittedName>
</protein>
<dbReference type="STRING" id="913774.A0A0C3I1G7"/>
<name>A0A0C3I1G7_OIDMZ</name>
<dbReference type="OrthoDB" id="4156714at2759"/>
<evidence type="ECO:0000313" key="2">
    <source>
        <dbReference type="Proteomes" id="UP000054321"/>
    </source>
</evidence>
<dbReference type="EMBL" id="KN832870">
    <property type="protein sequence ID" value="KIN08930.1"/>
    <property type="molecule type" value="Genomic_DNA"/>
</dbReference>